<gene>
    <name evidence="2" type="ORF">URODEC1_LOCUS55721</name>
</gene>
<dbReference type="CDD" id="cd09917">
    <property type="entry name" value="F-box_SF"/>
    <property type="match status" value="1"/>
</dbReference>
<dbReference type="Pfam" id="PF03478">
    <property type="entry name" value="Beta-prop_KIB1-4"/>
    <property type="match status" value="1"/>
</dbReference>
<name>A0ABC9AQA0_9POAL</name>
<dbReference type="InterPro" id="IPR036047">
    <property type="entry name" value="F-box-like_dom_sf"/>
</dbReference>
<sequence length="460" mass="52263">MEMLIKARKMSIRCLCRLVLQALPKIFAFSPSLLKTFQRDEHVHPPLIEAAIVGSELPVEIIMDIFSLLEIPDLVRAGSVCSSWHAAYTSVRSLGMYRSPRTPCLLYTSESDADNVVCLYSLAEKRVYKLTLPEPPIRNRYLIGSTYGWLVTAAEMSELDMVNPITGEQFSLPSVTTIEQVKPIYDDNGAIQKYEFSECYGAEEVSTPSVYDLDKLRDYLYVKAFVFFESSSGSCIVVLIHNPSNQLSFAKTGDRSWTWLPPSAFYRDCDYMDGLLYAVTDMGGIDVFDLTGPTVSRKVIIDRSKGFPYEQLYLLLLPCGDLLQVWREQDVAVRAAEDEGAPEHDPPEFFMETRKIMMYKVDMNEKELVEVYGLQDYALFLGLSSSFLQIADGNPQLENRVYLTDDDQGFTLRKSYRRDVCVFNLENNKIEEIVSPRLWSSWPAPIWIKPSLSKVSSGNK</sequence>
<dbReference type="InterPro" id="IPR001810">
    <property type="entry name" value="F-box_dom"/>
</dbReference>
<dbReference type="Gene3D" id="1.20.1280.50">
    <property type="match status" value="1"/>
</dbReference>
<dbReference type="EMBL" id="OZ075131">
    <property type="protein sequence ID" value="CAL4980574.1"/>
    <property type="molecule type" value="Genomic_DNA"/>
</dbReference>
<accession>A0ABC9AQA0</accession>
<dbReference type="AlphaFoldDB" id="A0ABC9AQA0"/>
<dbReference type="PANTHER" id="PTHR44586:SF14">
    <property type="entry name" value="F-BOX DOMAIN CONTAINING PROTEIN, EXPRESSED"/>
    <property type="match status" value="1"/>
</dbReference>
<reference evidence="3" key="1">
    <citation type="submission" date="2024-06" db="EMBL/GenBank/DDBJ databases">
        <authorList>
            <person name="Ryan C."/>
        </authorList>
    </citation>
    <scope>NUCLEOTIDE SEQUENCE [LARGE SCALE GENOMIC DNA]</scope>
</reference>
<dbReference type="SUPFAM" id="SSF81383">
    <property type="entry name" value="F-box domain"/>
    <property type="match status" value="1"/>
</dbReference>
<dbReference type="PANTHER" id="PTHR44586">
    <property type="entry name" value="F-BOX DOMAIN CONTAINING PROTEIN, EXPRESSED"/>
    <property type="match status" value="1"/>
</dbReference>
<protein>
    <recommendedName>
        <fullName evidence="1">F-box domain-containing protein</fullName>
    </recommendedName>
</protein>
<reference evidence="2 3" key="2">
    <citation type="submission" date="2024-10" db="EMBL/GenBank/DDBJ databases">
        <authorList>
            <person name="Ryan C."/>
        </authorList>
    </citation>
    <scope>NUCLEOTIDE SEQUENCE [LARGE SCALE GENOMIC DNA]</scope>
</reference>
<keyword evidence="3" id="KW-1185">Reference proteome</keyword>
<dbReference type="InterPro" id="IPR005174">
    <property type="entry name" value="KIB1-4_b-propeller"/>
</dbReference>
<proteinExistence type="predicted"/>
<evidence type="ECO:0000313" key="2">
    <source>
        <dbReference type="EMBL" id="CAL4980574.1"/>
    </source>
</evidence>
<dbReference type="PROSITE" id="PS50181">
    <property type="entry name" value="FBOX"/>
    <property type="match status" value="1"/>
</dbReference>
<dbReference type="Proteomes" id="UP001497457">
    <property type="component" value="Chromosome 21rd"/>
</dbReference>
<evidence type="ECO:0000259" key="1">
    <source>
        <dbReference type="PROSITE" id="PS50181"/>
    </source>
</evidence>
<dbReference type="Pfam" id="PF12937">
    <property type="entry name" value="F-box-like"/>
    <property type="match status" value="1"/>
</dbReference>
<organism evidence="2 3">
    <name type="scientific">Urochloa decumbens</name>
    <dbReference type="NCBI Taxonomy" id="240449"/>
    <lineage>
        <taxon>Eukaryota</taxon>
        <taxon>Viridiplantae</taxon>
        <taxon>Streptophyta</taxon>
        <taxon>Embryophyta</taxon>
        <taxon>Tracheophyta</taxon>
        <taxon>Spermatophyta</taxon>
        <taxon>Magnoliopsida</taxon>
        <taxon>Liliopsida</taxon>
        <taxon>Poales</taxon>
        <taxon>Poaceae</taxon>
        <taxon>PACMAD clade</taxon>
        <taxon>Panicoideae</taxon>
        <taxon>Panicodae</taxon>
        <taxon>Paniceae</taxon>
        <taxon>Melinidinae</taxon>
        <taxon>Urochloa</taxon>
    </lineage>
</organism>
<feature type="domain" description="F-box" evidence="1">
    <location>
        <begin position="51"/>
        <end position="100"/>
    </location>
</feature>
<evidence type="ECO:0000313" key="3">
    <source>
        <dbReference type="Proteomes" id="UP001497457"/>
    </source>
</evidence>